<feature type="region of interest" description="Important for the catalytic mechanism of dephosphorylation" evidence="11">
    <location>
        <begin position="263"/>
        <end position="268"/>
    </location>
</feature>
<evidence type="ECO:0000313" key="14">
    <source>
        <dbReference type="EMBL" id="BAT71254.1"/>
    </source>
</evidence>
<feature type="active site" evidence="11">
    <location>
        <position position="159"/>
    </location>
</feature>
<dbReference type="PANTHER" id="PTHR30305:SF1">
    <property type="entry name" value="HPR KINASE_PHOSPHORYLASE"/>
    <property type="match status" value="1"/>
</dbReference>
<evidence type="ECO:0000256" key="3">
    <source>
        <dbReference type="ARBA" id="ARBA00011643"/>
    </source>
</evidence>
<dbReference type="Proteomes" id="UP000063234">
    <property type="component" value="Chromosome"/>
</dbReference>
<dbReference type="PATRIC" id="fig|1298851.3.peg.457"/>
<dbReference type="STRING" id="1298851.TST_0446"/>
<feature type="binding site" evidence="11">
    <location>
        <position position="201"/>
    </location>
    <ligand>
        <name>Mg(2+)</name>
        <dbReference type="ChEBI" id="CHEBI:18420"/>
    </ligand>
</feature>
<keyword evidence="11" id="KW-0460">Magnesium</keyword>
<feature type="active site" description="Proton acceptor; for phosphorylation activity. Proton donor; for dephosphorylation activity" evidence="11">
    <location>
        <position position="177"/>
    </location>
</feature>
<dbReference type="EMBL" id="AP013035">
    <property type="protein sequence ID" value="BAT71254.1"/>
    <property type="molecule type" value="Genomic_DNA"/>
</dbReference>
<evidence type="ECO:0000256" key="8">
    <source>
        <dbReference type="ARBA" id="ARBA00022840"/>
    </source>
</evidence>
<comment type="domain">
    <text evidence="11">The Walker A ATP-binding motif also binds Pi and PPi.</text>
</comment>
<organism evidence="14 15">
    <name type="scientific">Thermosulfidibacter takaii (strain DSM 17441 / JCM 13301 / NBRC 103674 / ABI70S6)</name>
    <dbReference type="NCBI Taxonomy" id="1298851"/>
    <lineage>
        <taxon>Bacteria</taxon>
        <taxon>Pseudomonadati</taxon>
        <taxon>Thermosulfidibacterota</taxon>
        <taxon>Thermosulfidibacteria</taxon>
        <taxon>Thermosulfidibacterales</taxon>
        <taxon>Thermosulfidibacteraceae</taxon>
    </lineage>
</organism>
<dbReference type="InterPro" id="IPR003755">
    <property type="entry name" value="HPr(Ser)_kin/Pase"/>
</dbReference>
<evidence type="ECO:0000256" key="9">
    <source>
        <dbReference type="ARBA" id="ARBA00023268"/>
    </source>
</evidence>
<dbReference type="PANTHER" id="PTHR30305">
    <property type="entry name" value="PROTEIN YJDM-RELATED"/>
    <property type="match status" value="1"/>
</dbReference>
<dbReference type="InterPro" id="IPR028979">
    <property type="entry name" value="Ser_kin/Pase_Hpr-like_N_sf"/>
</dbReference>
<dbReference type="SUPFAM" id="SSF53795">
    <property type="entry name" value="PEP carboxykinase-like"/>
    <property type="match status" value="1"/>
</dbReference>
<feature type="binding site" evidence="11">
    <location>
        <position position="160"/>
    </location>
    <ligand>
        <name>Mg(2+)</name>
        <dbReference type="ChEBI" id="CHEBI:18420"/>
    </ligand>
</feature>
<proteinExistence type="inferred from homology"/>
<dbReference type="InterPro" id="IPR011126">
    <property type="entry name" value="Hpr_kin/Pase_Hpr_N"/>
</dbReference>
<comment type="miscellaneous">
    <text evidence="11">Both phosphorylation and phosphorolysis are carried out by the same active site and suggest a common mechanism for both reactions.</text>
</comment>
<keyword evidence="8 11" id="KW-0067">ATP-binding</keyword>
<evidence type="ECO:0000256" key="2">
    <source>
        <dbReference type="ARBA" id="ARBA00006883"/>
    </source>
</evidence>
<feature type="active site" evidence="11">
    <location>
        <position position="242"/>
    </location>
</feature>
<evidence type="ECO:0000256" key="1">
    <source>
        <dbReference type="ARBA" id="ARBA00001120"/>
    </source>
</evidence>
<feature type="domain" description="HPr(Ser) kinase/phosphorylase N-terminal" evidence="12">
    <location>
        <begin position="2"/>
        <end position="127"/>
    </location>
</feature>
<evidence type="ECO:0000259" key="12">
    <source>
        <dbReference type="Pfam" id="PF02603"/>
    </source>
</evidence>
<comment type="catalytic activity">
    <reaction evidence="10 11">
        <text>[HPr protein]-O-phospho-L-serine + phosphate + H(+) = [HPr protein]-L-serine + diphosphate</text>
        <dbReference type="Rhea" id="RHEA:46604"/>
        <dbReference type="Rhea" id="RHEA-COMP:11602"/>
        <dbReference type="Rhea" id="RHEA-COMP:11603"/>
        <dbReference type="ChEBI" id="CHEBI:15378"/>
        <dbReference type="ChEBI" id="CHEBI:29999"/>
        <dbReference type="ChEBI" id="CHEBI:33019"/>
        <dbReference type="ChEBI" id="CHEBI:43474"/>
        <dbReference type="ChEBI" id="CHEBI:83421"/>
    </reaction>
</comment>
<dbReference type="HAMAP" id="MF_01249">
    <property type="entry name" value="HPr_kinase"/>
    <property type="match status" value="1"/>
</dbReference>
<evidence type="ECO:0000256" key="7">
    <source>
        <dbReference type="ARBA" id="ARBA00022777"/>
    </source>
</evidence>
<dbReference type="KEGG" id="ttk:TST_0446"/>
<dbReference type="Gene3D" id="3.40.1390.20">
    <property type="entry name" value="HprK N-terminal domain-like"/>
    <property type="match status" value="1"/>
</dbReference>
<dbReference type="EC" id="2.7.4.-" evidence="11"/>
<evidence type="ECO:0000256" key="6">
    <source>
        <dbReference type="ARBA" id="ARBA00022741"/>
    </source>
</evidence>
<feature type="active site" evidence="11">
    <location>
        <position position="138"/>
    </location>
</feature>
<reference evidence="15" key="1">
    <citation type="journal article" date="2018" name="Science">
        <title>A primordial and reversible TCA cycle in a facultatively chemolithoautotrophic thermophile.</title>
        <authorList>
            <person name="Nunoura T."/>
            <person name="Chikaraishi Y."/>
            <person name="Izaki R."/>
            <person name="Suwa T."/>
            <person name="Sato T."/>
            <person name="Harada T."/>
            <person name="Mori K."/>
            <person name="Kato Y."/>
            <person name="Miyazaki M."/>
            <person name="Shimamura S."/>
            <person name="Yanagawa K."/>
            <person name="Shuto A."/>
            <person name="Ohkouchi N."/>
            <person name="Fujita N."/>
            <person name="Takaki Y."/>
            <person name="Atomi H."/>
            <person name="Takai K."/>
        </authorList>
    </citation>
    <scope>NUCLEOTIDE SEQUENCE [LARGE SCALE GENOMIC DNA]</scope>
    <source>
        <strain evidence="15">DSM 17441 / JCM 13301 / NBRC 103674 / ABI70S6</strain>
    </source>
</reference>
<dbReference type="GO" id="GO:0006109">
    <property type="term" value="P:regulation of carbohydrate metabolic process"/>
    <property type="evidence" value="ECO:0007669"/>
    <property type="project" value="UniProtKB-UniRule"/>
</dbReference>
<dbReference type="SUPFAM" id="SSF75138">
    <property type="entry name" value="HprK N-terminal domain-like"/>
    <property type="match status" value="1"/>
</dbReference>
<dbReference type="GO" id="GO:0000155">
    <property type="term" value="F:phosphorelay sensor kinase activity"/>
    <property type="evidence" value="ECO:0007669"/>
    <property type="project" value="InterPro"/>
</dbReference>
<evidence type="ECO:0000259" key="13">
    <source>
        <dbReference type="Pfam" id="PF07475"/>
    </source>
</evidence>
<evidence type="ECO:0000256" key="10">
    <source>
        <dbReference type="ARBA" id="ARBA00047657"/>
    </source>
</evidence>
<keyword evidence="4 11" id="KW-0723">Serine/threonine-protein kinase</keyword>
<dbReference type="GO" id="GO:0005524">
    <property type="term" value="F:ATP binding"/>
    <property type="evidence" value="ECO:0007669"/>
    <property type="project" value="UniProtKB-UniRule"/>
</dbReference>
<keyword evidence="9 11" id="KW-0511">Multifunctional enzyme</keyword>
<dbReference type="Pfam" id="PF07475">
    <property type="entry name" value="Hpr_kinase_C"/>
    <property type="match status" value="1"/>
</dbReference>
<keyword evidence="15" id="KW-1185">Reference proteome</keyword>
<feature type="binding site" evidence="11">
    <location>
        <begin position="153"/>
        <end position="160"/>
    </location>
    <ligand>
        <name>ATP</name>
        <dbReference type="ChEBI" id="CHEBI:30616"/>
    </ligand>
</feature>
<dbReference type="Gene3D" id="3.40.50.300">
    <property type="entry name" value="P-loop containing nucleotide triphosphate hydrolases"/>
    <property type="match status" value="1"/>
</dbReference>
<dbReference type="AlphaFoldDB" id="A0A0S3QSF3"/>
<keyword evidence="5 11" id="KW-0808">Transferase</keyword>
<keyword evidence="6 11" id="KW-0547">Nucleotide-binding</keyword>
<comment type="similarity">
    <text evidence="2 11">Belongs to the HPrK/P family.</text>
</comment>
<feature type="region of interest" description="Important for the catalytic mechanism of both phosphorylation and dephosphorylation" evidence="11">
    <location>
        <begin position="200"/>
        <end position="209"/>
    </location>
</feature>
<comment type="cofactor">
    <cofactor evidence="11">
        <name>Mg(2+)</name>
        <dbReference type="ChEBI" id="CHEBI:18420"/>
    </cofactor>
</comment>
<comment type="catalytic activity">
    <reaction evidence="1 11">
        <text>[HPr protein]-L-serine + ATP = [HPr protein]-O-phospho-L-serine + ADP + H(+)</text>
        <dbReference type="Rhea" id="RHEA:46600"/>
        <dbReference type="Rhea" id="RHEA-COMP:11602"/>
        <dbReference type="Rhea" id="RHEA-COMP:11603"/>
        <dbReference type="ChEBI" id="CHEBI:15378"/>
        <dbReference type="ChEBI" id="CHEBI:29999"/>
        <dbReference type="ChEBI" id="CHEBI:30616"/>
        <dbReference type="ChEBI" id="CHEBI:83421"/>
        <dbReference type="ChEBI" id="CHEBI:456216"/>
    </reaction>
</comment>
<keyword evidence="11" id="KW-0479">Metal-binding</keyword>
<dbReference type="InterPro" id="IPR027417">
    <property type="entry name" value="P-loop_NTPase"/>
</dbReference>
<dbReference type="NCBIfam" id="TIGR00679">
    <property type="entry name" value="hpr-ser"/>
    <property type="match status" value="1"/>
</dbReference>
<name>A0A0S3QSF3_THET7</name>
<evidence type="ECO:0000256" key="11">
    <source>
        <dbReference type="HAMAP-Rule" id="MF_01249"/>
    </source>
</evidence>
<dbReference type="InterPro" id="IPR011104">
    <property type="entry name" value="Hpr_kin/Pase_C"/>
</dbReference>
<dbReference type="GO" id="GO:0004712">
    <property type="term" value="F:protein serine/threonine/tyrosine kinase activity"/>
    <property type="evidence" value="ECO:0007669"/>
    <property type="project" value="UniProtKB-UniRule"/>
</dbReference>
<evidence type="ECO:0000256" key="4">
    <source>
        <dbReference type="ARBA" id="ARBA00022527"/>
    </source>
</evidence>
<comment type="subunit">
    <text evidence="3 11">Homohexamer.</text>
</comment>
<dbReference type="EC" id="2.7.11.-" evidence="11"/>
<accession>A0A0S3QSF3</accession>
<dbReference type="GO" id="GO:0000287">
    <property type="term" value="F:magnesium ion binding"/>
    <property type="evidence" value="ECO:0007669"/>
    <property type="project" value="UniProtKB-UniRule"/>
</dbReference>
<gene>
    <name evidence="11 14" type="primary">hprK</name>
    <name evidence="14" type="ORF">TST_0446</name>
</gene>
<dbReference type="CDD" id="cd01918">
    <property type="entry name" value="HprK_C"/>
    <property type="match status" value="1"/>
</dbReference>
<feature type="domain" description="HPr kinase/phosphorylase C-terminal" evidence="13">
    <location>
        <begin position="130"/>
        <end position="286"/>
    </location>
</feature>
<comment type="function">
    <text evidence="11">Catalyzes the ATP- as well as the pyrophosphate-dependent phosphorylation of a specific serine residue in HPr, a phosphocarrier protein of the phosphoenolpyruvate-dependent sugar phosphotransferase system (PTS). HprK/P also catalyzes the pyrophosphate-producing, inorganic phosphate-dependent dephosphorylation (phosphorolysis) of seryl-phosphorylated HPr (P-Ser-HPr).</text>
</comment>
<dbReference type="Pfam" id="PF02603">
    <property type="entry name" value="Hpr_kinase_N"/>
    <property type="match status" value="1"/>
</dbReference>
<dbReference type="GO" id="GO:0004674">
    <property type="term" value="F:protein serine/threonine kinase activity"/>
    <property type="evidence" value="ECO:0007669"/>
    <property type="project" value="UniProtKB-KW"/>
</dbReference>
<sequence length="308" mass="34037">MVKELFDDLKETLSLTLVAGEGGLYKYVENHRIQKPGLALAGFLQHVHTERVQVFGETEISYLNHIGDAEAKKRIREFLALGVACVVVTKGLEVPSYVKKEADQHEVAVFVSPKVSSECIDRLTDYLEDKLASEQSIHGVLVDVFGVGVLIVGESGVGKSECALDLVHRGHRLVADDLVIVKRRRGILWGTSPIRIQHLMEVRGLGIVDVRDLFGVSSIRDRKRIDLIVELVRFDKFSTIERVGFAQKTKELLGVKVPYIALPVSPGRNITLLVEIAAKLFLLKGAVHSQQVLDTLLFSEGIDGKGVE</sequence>
<evidence type="ECO:0000256" key="5">
    <source>
        <dbReference type="ARBA" id="ARBA00022679"/>
    </source>
</evidence>
<evidence type="ECO:0000313" key="15">
    <source>
        <dbReference type="Proteomes" id="UP000063234"/>
    </source>
</evidence>
<protein>
    <recommendedName>
        <fullName evidence="11">HPr kinase/phosphorylase</fullName>
        <shortName evidence="11">HPrK/P</shortName>
        <ecNumber evidence="11">2.7.11.-</ecNumber>
        <ecNumber evidence="11">2.7.4.-</ecNumber>
    </recommendedName>
    <alternativeName>
        <fullName evidence="11">HPr(Ser) kinase/phosphorylase</fullName>
    </alternativeName>
</protein>
<keyword evidence="7 11" id="KW-0418">Kinase</keyword>